<dbReference type="CDD" id="cd18570">
    <property type="entry name" value="ABC_6TM_PCAT1_LagD_like"/>
    <property type="match status" value="1"/>
</dbReference>
<keyword evidence="2" id="KW-0813">Transport</keyword>
<feature type="domain" description="ABC transporter" evidence="14">
    <location>
        <begin position="484"/>
        <end position="718"/>
    </location>
</feature>
<evidence type="ECO:0000256" key="4">
    <source>
        <dbReference type="ARBA" id="ARBA00022670"/>
    </source>
</evidence>
<dbReference type="Pfam" id="PF03412">
    <property type="entry name" value="Peptidase_C39"/>
    <property type="match status" value="1"/>
</dbReference>
<feature type="transmembrane region" description="Helical" evidence="13">
    <location>
        <begin position="200"/>
        <end position="220"/>
    </location>
</feature>
<dbReference type="InterPro" id="IPR005074">
    <property type="entry name" value="Peptidase_C39"/>
</dbReference>
<keyword evidence="8" id="KW-0788">Thiol protease</keyword>
<keyword evidence="12 13" id="KW-0472">Membrane</keyword>
<dbReference type="GO" id="GO:0043214">
    <property type="term" value="F:ABC-type bacteriocin transporter activity"/>
    <property type="evidence" value="ECO:0007669"/>
    <property type="project" value="InterPro"/>
</dbReference>
<keyword evidence="9" id="KW-0067">ATP-binding</keyword>
<sequence>MRFFKKYICIKQHDIKDCGAACLATISKQYGLKIPISKIREVAGTDMQGTSAYGVIKAAEALGFSAKGVKAGKPEDIFSEYPRPAIAHVIVDGYLLHYVVIHKATREEIIIADPAKGIVKMKPKEFFKMWTRVLILMVPAPSFEKGDETKGLFQRFWGLVKVQKNLLVNIFIASILVTLLGMIGSFYFKFLLDDILPNSLDNSLLVISLAMIGLAVFKIITEFFRTLLLIHLSQNIDIPLLLGYYNHVINLPMNFFGTRKVGEIVSRFNDANKIRDAISSATLTLMIDSIMAVVGGAILYKQNSTMFLICFIPIVLYLALVFIFKKPIEEVNRTTMEDNAKLTSYLVESLKGIETVKAFNGEGKVNLETEKRFIKLIKSVFKYGYVNNLQGSVKGTVKGIFSITILWVGAYLVIKGDITIGALISFNALLAYFIEPIERMINLQPTLQSAIVAADRLGEILDLESEKAKDEDKKINPSTLNGEIELKNVDFRYGTRQLVLKDITMRIRAGEKIALVGESGSGKTTISKLLMNFYTPEKGEIILNTYNIKDINREALRDRISYISQEAFFFSGTIKENLQFANADATYEEIIEVCKYAQIHDFINSLPTRYETMLEEDGSNLSGGQRQRLAIARALLRKPEILIMDEATSNLDSITEKAIEHTIEECTKDTTTIIIAHRLSTIMRCDTIYVMDKGEIVEYGSHDELIKSRGYYYNLWSKQLPESYEEAAATIGGDL</sequence>
<reference evidence="17" key="1">
    <citation type="journal article" date="2023" name="Int. J. Syst. Evol. Microbiol.">
        <title>&lt;i&gt;Clostridium folliculivorans&lt;/i&gt; sp. nov., isolated from soil samples of an organic paddy in Japan.</title>
        <authorList>
            <person name="Tazawa J."/>
            <person name="Kobayashi H."/>
            <person name="Tanizawa Y."/>
            <person name="Uchino A."/>
            <person name="Tanaka F."/>
            <person name="Urashima Y."/>
            <person name="Miura S."/>
            <person name="Sakamoto M."/>
            <person name="Ohkuma M."/>
            <person name="Tohno M."/>
        </authorList>
    </citation>
    <scope>NUCLEOTIDE SEQUENCE</scope>
    <source>
        <strain evidence="17">D1-1</strain>
    </source>
</reference>
<feature type="domain" description="Peptidase C39" evidence="16">
    <location>
        <begin position="12"/>
        <end position="137"/>
    </location>
</feature>
<feature type="transmembrane region" description="Helical" evidence="13">
    <location>
        <begin position="277"/>
        <end position="300"/>
    </location>
</feature>
<dbReference type="PROSITE" id="PS50893">
    <property type="entry name" value="ABC_TRANSPORTER_2"/>
    <property type="match status" value="1"/>
</dbReference>
<dbReference type="GO" id="GO:0006508">
    <property type="term" value="P:proteolysis"/>
    <property type="evidence" value="ECO:0007669"/>
    <property type="project" value="UniProtKB-KW"/>
</dbReference>
<keyword evidence="18" id="KW-1185">Reference proteome</keyword>
<dbReference type="PANTHER" id="PTHR43394">
    <property type="entry name" value="ATP-DEPENDENT PERMEASE MDL1, MITOCHONDRIAL"/>
    <property type="match status" value="1"/>
</dbReference>
<evidence type="ECO:0000256" key="11">
    <source>
        <dbReference type="ARBA" id="ARBA00022989"/>
    </source>
</evidence>
<evidence type="ECO:0000313" key="17">
    <source>
        <dbReference type="EMBL" id="GKU27599.1"/>
    </source>
</evidence>
<evidence type="ECO:0000256" key="1">
    <source>
        <dbReference type="ARBA" id="ARBA00004651"/>
    </source>
</evidence>
<dbReference type="Proteomes" id="UP001057868">
    <property type="component" value="Unassembled WGS sequence"/>
</dbReference>
<gene>
    <name evidence="17" type="ORF">CFOLD11_44260</name>
</gene>
<name>A0A9W6DCR7_9CLOT</name>
<dbReference type="InterPro" id="IPR003593">
    <property type="entry name" value="AAA+_ATPase"/>
</dbReference>
<dbReference type="SMART" id="SM00382">
    <property type="entry name" value="AAA"/>
    <property type="match status" value="1"/>
</dbReference>
<dbReference type="Pfam" id="PF00005">
    <property type="entry name" value="ABC_tran"/>
    <property type="match status" value="1"/>
</dbReference>
<dbReference type="PROSITE" id="PS50990">
    <property type="entry name" value="PEPTIDASE_C39"/>
    <property type="match status" value="1"/>
</dbReference>
<dbReference type="InterPro" id="IPR036640">
    <property type="entry name" value="ABC1_TM_sf"/>
</dbReference>
<dbReference type="InterPro" id="IPR039421">
    <property type="entry name" value="Type_1_exporter"/>
</dbReference>
<comment type="caution">
    <text evidence="17">The sequence shown here is derived from an EMBL/GenBank/DDBJ whole genome shotgun (WGS) entry which is preliminary data.</text>
</comment>
<evidence type="ECO:0000313" key="18">
    <source>
        <dbReference type="Proteomes" id="UP001057868"/>
    </source>
</evidence>
<evidence type="ECO:0000256" key="10">
    <source>
        <dbReference type="ARBA" id="ARBA00022967"/>
    </source>
</evidence>
<evidence type="ECO:0000256" key="6">
    <source>
        <dbReference type="ARBA" id="ARBA00022741"/>
    </source>
</evidence>
<accession>A0A9W6DCR7</accession>
<dbReference type="Pfam" id="PF00664">
    <property type="entry name" value="ABC_membrane"/>
    <property type="match status" value="1"/>
</dbReference>
<evidence type="ECO:0000259" key="15">
    <source>
        <dbReference type="PROSITE" id="PS50929"/>
    </source>
</evidence>
<dbReference type="InterPro" id="IPR027417">
    <property type="entry name" value="P-loop_NTPase"/>
</dbReference>
<evidence type="ECO:0000256" key="13">
    <source>
        <dbReference type="SAM" id="Phobius"/>
    </source>
</evidence>
<dbReference type="Gene3D" id="1.20.1560.10">
    <property type="entry name" value="ABC transporter type 1, transmembrane domain"/>
    <property type="match status" value="1"/>
</dbReference>
<dbReference type="CDD" id="cd02418">
    <property type="entry name" value="Peptidase_C39B"/>
    <property type="match status" value="1"/>
</dbReference>
<dbReference type="InterPro" id="IPR005897">
    <property type="entry name" value="Pept_C39_ABC_bacteriocin"/>
</dbReference>
<organism evidence="17 18">
    <name type="scientific">Clostridium folliculivorans</name>
    <dbReference type="NCBI Taxonomy" id="2886038"/>
    <lineage>
        <taxon>Bacteria</taxon>
        <taxon>Bacillati</taxon>
        <taxon>Bacillota</taxon>
        <taxon>Clostridia</taxon>
        <taxon>Eubacteriales</taxon>
        <taxon>Clostridiaceae</taxon>
        <taxon>Clostridium</taxon>
    </lineage>
</organism>
<keyword evidence="3" id="KW-1003">Cell membrane</keyword>
<evidence type="ECO:0000256" key="3">
    <source>
        <dbReference type="ARBA" id="ARBA00022475"/>
    </source>
</evidence>
<evidence type="ECO:0000256" key="2">
    <source>
        <dbReference type="ARBA" id="ARBA00022448"/>
    </source>
</evidence>
<keyword evidence="11 13" id="KW-1133">Transmembrane helix</keyword>
<dbReference type="GO" id="GO:0015421">
    <property type="term" value="F:ABC-type oligopeptide transporter activity"/>
    <property type="evidence" value="ECO:0007669"/>
    <property type="project" value="TreeGrafter"/>
</dbReference>
<dbReference type="GO" id="GO:0008234">
    <property type="term" value="F:cysteine-type peptidase activity"/>
    <property type="evidence" value="ECO:0007669"/>
    <property type="project" value="UniProtKB-KW"/>
</dbReference>
<evidence type="ECO:0000256" key="12">
    <source>
        <dbReference type="ARBA" id="ARBA00023136"/>
    </source>
</evidence>
<dbReference type="SUPFAM" id="SSF52540">
    <property type="entry name" value="P-loop containing nucleoside triphosphate hydrolases"/>
    <property type="match status" value="1"/>
</dbReference>
<feature type="transmembrane region" description="Helical" evidence="13">
    <location>
        <begin position="306"/>
        <end position="324"/>
    </location>
</feature>
<dbReference type="EMBL" id="BQXY01000013">
    <property type="protein sequence ID" value="GKU27599.1"/>
    <property type="molecule type" value="Genomic_DNA"/>
</dbReference>
<keyword evidence="4" id="KW-0645">Protease</keyword>
<evidence type="ECO:0000259" key="16">
    <source>
        <dbReference type="PROSITE" id="PS50990"/>
    </source>
</evidence>
<dbReference type="GO" id="GO:0016887">
    <property type="term" value="F:ATP hydrolysis activity"/>
    <property type="evidence" value="ECO:0007669"/>
    <property type="project" value="InterPro"/>
</dbReference>
<dbReference type="PROSITE" id="PS00211">
    <property type="entry name" value="ABC_TRANSPORTER_1"/>
    <property type="match status" value="1"/>
</dbReference>
<evidence type="ECO:0000256" key="9">
    <source>
        <dbReference type="ARBA" id="ARBA00022840"/>
    </source>
</evidence>
<evidence type="ECO:0000259" key="14">
    <source>
        <dbReference type="PROSITE" id="PS50893"/>
    </source>
</evidence>
<dbReference type="SUPFAM" id="SSF90123">
    <property type="entry name" value="ABC transporter transmembrane region"/>
    <property type="match status" value="1"/>
</dbReference>
<keyword evidence="5 13" id="KW-0812">Transmembrane</keyword>
<proteinExistence type="predicted"/>
<evidence type="ECO:0000256" key="8">
    <source>
        <dbReference type="ARBA" id="ARBA00022807"/>
    </source>
</evidence>
<dbReference type="InterPro" id="IPR003439">
    <property type="entry name" value="ABC_transporter-like_ATP-bd"/>
</dbReference>
<feature type="domain" description="ABC transmembrane type-1" evidence="15">
    <location>
        <begin position="170"/>
        <end position="449"/>
    </location>
</feature>
<dbReference type="NCBIfam" id="TIGR01193">
    <property type="entry name" value="bacteriocin_ABC"/>
    <property type="match status" value="1"/>
</dbReference>
<keyword evidence="10" id="KW-1278">Translocase</keyword>
<feature type="transmembrane region" description="Helical" evidence="13">
    <location>
        <begin position="166"/>
        <end position="188"/>
    </location>
</feature>
<evidence type="ECO:0000256" key="7">
    <source>
        <dbReference type="ARBA" id="ARBA00022801"/>
    </source>
</evidence>
<dbReference type="Gene3D" id="3.90.70.10">
    <property type="entry name" value="Cysteine proteinases"/>
    <property type="match status" value="1"/>
</dbReference>
<dbReference type="GO" id="GO:0005524">
    <property type="term" value="F:ATP binding"/>
    <property type="evidence" value="ECO:0007669"/>
    <property type="project" value="UniProtKB-KW"/>
</dbReference>
<dbReference type="PROSITE" id="PS50929">
    <property type="entry name" value="ABC_TM1F"/>
    <property type="match status" value="1"/>
</dbReference>
<evidence type="ECO:0000256" key="5">
    <source>
        <dbReference type="ARBA" id="ARBA00022692"/>
    </source>
</evidence>
<keyword evidence="7" id="KW-0378">Hydrolase</keyword>
<dbReference type="AlphaFoldDB" id="A0A9W6DCR7"/>
<dbReference type="InterPro" id="IPR011527">
    <property type="entry name" value="ABC1_TM_dom"/>
</dbReference>
<protein>
    <submittedName>
        <fullName evidence="17">Bacteriocin cleavage/export ABC transporter</fullName>
    </submittedName>
</protein>
<dbReference type="FunFam" id="3.40.50.300:FF:000287">
    <property type="entry name" value="Multidrug ABC transporter ATP-binding protein"/>
    <property type="match status" value="1"/>
</dbReference>
<dbReference type="Gene3D" id="3.40.50.300">
    <property type="entry name" value="P-loop containing nucleotide triphosphate hydrolases"/>
    <property type="match status" value="1"/>
</dbReference>
<keyword evidence="6" id="KW-0547">Nucleotide-binding</keyword>
<comment type="subcellular location">
    <subcellularLocation>
        <location evidence="1">Cell membrane</location>
        <topology evidence="1">Multi-pass membrane protein</topology>
    </subcellularLocation>
</comment>
<dbReference type="PANTHER" id="PTHR43394:SF1">
    <property type="entry name" value="ATP-BINDING CASSETTE SUB-FAMILY B MEMBER 10, MITOCHONDRIAL"/>
    <property type="match status" value="1"/>
</dbReference>
<dbReference type="InterPro" id="IPR017871">
    <property type="entry name" value="ABC_transporter-like_CS"/>
</dbReference>
<dbReference type="GO" id="GO:0005886">
    <property type="term" value="C:plasma membrane"/>
    <property type="evidence" value="ECO:0007669"/>
    <property type="project" value="UniProtKB-SubCell"/>
</dbReference>
<dbReference type="RefSeq" id="WP_261854455.1">
    <property type="nucleotide sequence ID" value="NZ_BQXY01000013.1"/>
</dbReference>